<feature type="signal peptide" evidence="6">
    <location>
        <begin position="1"/>
        <end position="18"/>
    </location>
</feature>
<evidence type="ECO:0000256" key="2">
    <source>
        <dbReference type="ARBA" id="ARBA00022670"/>
    </source>
</evidence>
<dbReference type="GO" id="GO:0008239">
    <property type="term" value="F:dipeptidyl-peptidase activity"/>
    <property type="evidence" value="ECO:0007669"/>
    <property type="project" value="TreeGrafter"/>
</dbReference>
<dbReference type="AlphaFoldDB" id="A0AAD4NCB9"/>
<dbReference type="Gene3D" id="1.20.120.980">
    <property type="entry name" value="Serine carboxypeptidase S28, SKS domain"/>
    <property type="match status" value="1"/>
</dbReference>
<feature type="chain" id="PRO_5042028472" evidence="6">
    <location>
        <begin position="19"/>
        <end position="524"/>
    </location>
</feature>
<evidence type="ECO:0000256" key="6">
    <source>
        <dbReference type="SAM" id="SignalP"/>
    </source>
</evidence>
<comment type="caution">
    <text evidence="7">The sequence shown here is derived from an EMBL/GenBank/DDBJ whole genome shotgun (WGS) entry which is preliminary data.</text>
</comment>
<dbReference type="PANTHER" id="PTHR11010">
    <property type="entry name" value="PROTEASE S28 PRO-X CARBOXYPEPTIDASE-RELATED"/>
    <property type="match status" value="1"/>
</dbReference>
<keyword evidence="2" id="KW-0645">Protease</keyword>
<evidence type="ECO:0000313" key="8">
    <source>
        <dbReference type="Proteomes" id="UP001201812"/>
    </source>
</evidence>
<dbReference type="EMBL" id="JAKKPZ010000003">
    <property type="protein sequence ID" value="KAI1723576.1"/>
    <property type="molecule type" value="Genomic_DNA"/>
</dbReference>
<dbReference type="GO" id="GO:0004180">
    <property type="term" value="F:carboxypeptidase activity"/>
    <property type="evidence" value="ECO:0007669"/>
    <property type="project" value="UniProtKB-KW"/>
</dbReference>
<evidence type="ECO:0000256" key="1">
    <source>
        <dbReference type="ARBA" id="ARBA00011079"/>
    </source>
</evidence>
<keyword evidence="3 6" id="KW-0732">Signal</keyword>
<protein>
    <submittedName>
        <fullName evidence="7">Serine carboxypeptidase s28 domain-containing protein</fullName>
    </submittedName>
</protein>
<dbReference type="PANTHER" id="PTHR11010:SF117">
    <property type="entry name" value="SERINE PROTEASE 16"/>
    <property type="match status" value="1"/>
</dbReference>
<dbReference type="InterPro" id="IPR008758">
    <property type="entry name" value="Peptidase_S28"/>
</dbReference>
<keyword evidence="8" id="KW-1185">Reference proteome</keyword>
<dbReference type="GO" id="GO:0006508">
    <property type="term" value="P:proteolysis"/>
    <property type="evidence" value="ECO:0007669"/>
    <property type="project" value="UniProtKB-KW"/>
</dbReference>
<gene>
    <name evidence="7" type="ORF">DdX_03738</name>
</gene>
<sequence length="524" mass="58977">MEIAILTIFLVNIVNILASEERKIKNWDAQIELNLSLNRDDKESDAVKLPGRNLDQTKTFSSQLRRDLESRRLPVRSSATIGGYIEQDLDHFDARERRKWKQYFFYNTNNQKSPNDLNFLMLGGEGPIYESQVLDGALMMMIWAKSYGAAAYSLEHRFYGDSQPMPGNTSTANLKYLTSEQALADAAVFIQSINKKEKIQHPKWVVFGGSYPGNLAAWLREKYPELVVGAVASSAPVRAKLDYFEYYQTVEKALDNFGTPSCAQDTRNYFSQAQSFLQTSAGRKALGMCNKEVDSTQRSVRDGHYFIESQLSNNFGWNTQSDSLDHAKVIGACKWSKDMYDRATANFKSGNVAESEITASATAPKNSSCTDYSYDEYVKTVSDIAPTWYRSWLWQTCTEFGYYQTIGPGHKTFGGASLPAKYSIDVCADVFGLNSSSIESAIFNTNKFYGGSDNFNATNVVFINGSEDPWHPLSLYQYPIDSVKTILIEGTSHCRDMYSPTSADPLQLRRARETVNIEIAKWIA</sequence>
<evidence type="ECO:0000313" key="7">
    <source>
        <dbReference type="EMBL" id="KAI1723576.1"/>
    </source>
</evidence>
<dbReference type="InterPro" id="IPR029058">
    <property type="entry name" value="AB_hydrolase_fold"/>
</dbReference>
<dbReference type="GO" id="GO:0070008">
    <property type="term" value="F:serine-type exopeptidase activity"/>
    <property type="evidence" value="ECO:0007669"/>
    <property type="project" value="InterPro"/>
</dbReference>
<keyword evidence="5" id="KW-0325">Glycoprotein</keyword>
<keyword evidence="7" id="KW-0121">Carboxypeptidase</keyword>
<name>A0AAD4NCB9_9BILA</name>
<keyword evidence="4" id="KW-0378">Hydrolase</keyword>
<dbReference type="Proteomes" id="UP001201812">
    <property type="component" value="Unassembled WGS sequence"/>
</dbReference>
<evidence type="ECO:0000256" key="4">
    <source>
        <dbReference type="ARBA" id="ARBA00022801"/>
    </source>
</evidence>
<dbReference type="SUPFAM" id="SSF53474">
    <property type="entry name" value="alpha/beta-Hydrolases"/>
    <property type="match status" value="1"/>
</dbReference>
<evidence type="ECO:0000256" key="5">
    <source>
        <dbReference type="ARBA" id="ARBA00023180"/>
    </source>
</evidence>
<evidence type="ECO:0000256" key="3">
    <source>
        <dbReference type="ARBA" id="ARBA00022729"/>
    </source>
</evidence>
<dbReference type="Gene3D" id="3.40.50.1820">
    <property type="entry name" value="alpha/beta hydrolase"/>
    <property type="match status" value="1"/>
</dbReference>
<reference evidence="7" key="1">
    <citation type="submission" date="2022-01" db="EMBL/GenBank/DDBJ databases">
        <title>Genome Sequence Resource for Two Populations of Ditylenchus destructor, the Migratory Endoparasitic Phytonematode.</title>
        <authorList>
            <person name="Zhang H."/>
            <person name="Lin R."/>
            <person name="Xie B."/>
        </authorList>
    </citation>
    <scope>NUCLEOTIDE SEQUENCE</scope>
    <source>
        <strain evidence="7">BazhouSP</strain>
    </source>
</reference>
<dbReference type="InterPro" id="IPR042269">
    <property type="entry name" value="Ser_carbopepase_S28_SKS"/>
</dbReference>
<dbReference type="Pfam" id="PF05577">
    <property type="entry name" value="Peptidase_S28"/>
    <property type="match status" value="1"/>
</dbReference>
<organism evidence="7 8">
    <name type="scientific">Ditylenchus destructor</name>
    <dbReference type="NCBI Taxonomy" id="166010"/>
    <lineage>
        <taxon>Eukaryota</taxon>
        <taxon>Metazoa</taxon>
        <taxon>Ecdysozoa</taxon>
        <taxon>Nematoda</taxon>
        <taxon>Chromadorea</taxon>
        <taxon>Rhabditida</taxon>
        <taxon>Tylenchina</taxon>
        <taxon>Tylenchomorpha</taxon>
        <taxon>Sphaerularioidea</taxon>
        <taxon>Anguinidae</taxon>
        <taxon>Anguininae</taxon>
        <taxon>Ditylenchus</taxon>
    </lineage>
</organism>
<accession>A0AAD4NCB9</accession>
<proteinExistence type="inferred from homology"/>
<comment type="similarity">
    <text evidence="1">Belongs to the peptidase S28 family.</text>
</comment>